<dbReference type="EMBL" id="SOEZ01000070">
    <property type="protein sequence ID" value="TFB47801.1"/>
    <property type="molecule type" value="Genomic_DNA"/>
</dbReference>
<keyword evidence="2" id="KW-1133">Transmembrane helix</keyword>
<proteinExistence type="predicted"/>
<reference evidence="4 5" key="1">
    <citation type="submission" date="2019-03" db="EMBL/GenBank/DDBJ databases">
        <title>Genomics of glacier-inhabiting Cryobacterium strains.</title>
        <authorList>
            <person name="Liu Q."/>
            <person name="Xin Y.-H."/>
        </authorList>
    </citation>
    <scope>NUCLEOTIDE SEQUENCE [LARGE SCALE GENOMIC DNA]</scope>
    <source>
        <strain evidence="4 5">Sr47</strain>
    </source>
</reference>
<feature type="chain" id="PRO_5020964626" description="LPXTG cell wall anchor domain-containing protein" evidence="3">
    <location>
        <begin position="32"/>
        <end position="226"/>
    </location>
</feature>
<evidence type="ECO:0000256" key="2">
    <source>
        <dbReference type="SAM" id="Phobius"/>
    </source>
</evidence>
<dbReference type="Proteomes" id="UP000297866">
    <property type="component" value="Unassembled WGS sequence"/>
</dbReference>
<protein>
    <recommendedName>
        <fullName evidence="6">LPXTG cell wall anchor domain-containing protein</fullName>
    </recommendedName>
</protein>
<feature type="compositionally biased region" description="Pro residues" evidence="1">
    <location>
        <begin position="35"/>
        <end position="57"/>
    </location>
</feature>
<keyword evidence="3" id="KW-0732">Signal</keyword>
<dbReference type="RefSeq" id="WP_134492159.1">
    <property type="nucleotide sequence ID" value="NZ_SOEZ01000070.1"/>
</dbReference>
<evidence type="ECO:0000313" key="4">
    <source>
        <dbReference type="EMBL" id="TFB47801.1"/>
    </source>
</evidence>
<keyword evidence="2" id="KW-0812">Transmembrane</keyword>
<comment type="caution">
    <text evidence="4">The sequence shown here is derived from an EMBL/GenBank/DDBJ whole genome shotgun (WGS) entry which is preliminary data.</text>
</comment>
<feature type="transmembrane region" description="Helical" evidence="2">
    <location>
        <begin position="188"/>
        <end position="209"/>
    </location>
</feature>
<keyword evidence="2" id="KW-0472">Membrane</keyword>
<feature type="compositionally biased region" description="Pro residues" evidence="1">
    <location>
        <begin position="97"/>
        <end position="111"/>
    </location>
</feature>
<feature type="region of interest" description="Disordered" evidence="1">
    <location>
        <begin position="35"/>
        <end position="159"/>
    </location>
</feature>
<accession>A0A4R8UD29</accession>
<evidence type="ECO:0008006" key="6">
    <source>
        <dbReference type="Google" id="ProtNLM"/>
    </source>
</evidence>
<feature type="signal peptide" evidence="3">
    <location>
        <begin position="1"/>
        <end position="31"/>
    </location>
</feature>
<feature type="compositionally biased region" description="Low complexity" evidence="1">
    <location>
        <begin position="58"/>
        <end position="70"/>
    </location>
</feature>
<keyword evidence="5" id="KW-1185">Reference proteome</keyword>
<name>A0A4R8UD29_9MICO</name>
<dbReference type="AlphaFoldDB" id="A0A4R8UD29"/>
<organism evidence="4 5">
    <name type="scientific">Cryobacterium tagatosivorans</name>
    <dbReference type="NCBI Taxonomy" id="1259199"/>
    <lineage>
        <taxon>Bacteria</taxon>
        <taxon>Bacillati</taxon>
        <taxon>Actinomycetota</taxon>
        <taxon>Actinomycetes</taxon>
        <taxon>Micrococcales</taxon>
        <taxon>Microbacteriaceae</taxon>
        <taxon>Cryobacterium</taxon>
    </lineage>
</organism>
<sequence length="226" mass="22736">MTRSAGGGPAFAAVALAIALALGSPALTAWAEVAPPLPTTEPAPPAPDPVTPDPVTPPVEVVPDPADDTVSPGTVLPPSEEPAVDLPPAPEAVTPTPSRPRPSTPGDPAPQPSEWMPGPAGGFSSFSEEPTVGDPQESMPSVAKPAVKPNRPSALVPTPAPTEAPAPVVAAWNVDYTSPIAGSGTPTLAVIALGGSLAVAALLGMGTWLHRTRWANRVSAGPFRRR</sequence>
<gene>
    <name evidence="4" type="ORF">E3O23_14425</name>
</gene>
<evidence type="ECO:0000256" key="1">
    <source>
        <dbReference type="SAM" id="MobiDB-lite"/>
    </source>
</evidence>
<evidence type="ECO:0000256" key="3">
    <source>
        <dbReference type="SAM" id="SignalP"/>
    </source>
</evidence>
<evidence type="ECO:0000313" key="5">
    <source>
        <dbReference type="Proteomes" id="UP000297866"/>
    </source>
</evidence>